<accession>A0A1V6MHL7</accession>
<feature type="domain" description="UspA" evidence="4">
    <location>
        <begin position="1"/>
        <end position="141"/>
    </location>
</feature>
<evidence type="ECO:0000256" key="2">
    <source>
        <dbReference type="ARBA" id="ARBA00022741"/>
    </source>
</evidence>
<dbReference type="PRINTS" id="PR01438">
    <property type="entry name" value="UNVRSLSTRESS"/>
</dbReference>
<evidence type="ECO:0000256" key="1">
    <source>
        <dbReference type="ARBA" id="ARBA00008791"/>
    </source>
</evidence>
<dbReference type="Pfam" id="PF00582">
    <property type="entry name" value="Usp"/>
    <property type="match status" value="2"/>
</dbReference>
<dbReference type="PANTHER" id="PTHR46268:SF27">
    <property type="entry name" value="UNIVERSAL STRESS PROTEIN RV2623"/>
    <property type="match status" value="1"/>
</dbReference>
<dbReference type="GO" id="GO:0005524">
    <property type="term" value="F:ATP binding"/>
    <property type="evidence" value="ECO:0007669"/>
    <property type="project" value="UniProtKB-KW"/>
</dbReference>
<dbReference type="STRING" id="114686.BM536_036955"/>
<reference evidence="5 6" key="2">
    <citation type="submission" date="2017-02" db="EMBL/GenBank/DDBJ databases">
        <title>Draft genome sequence of Streptomyces phaeoluteigriseus type strain DSM41896.</title>
        <authorList>
            <person name="Salih T.S."/>
            <person name="Algora Gallardo L."/>
            <person name="Melo Santos T."/>
            <person name="Filgueira Martinez S."/>
            <person name="Herron P.R."/>
        </authorList>
    </citation>
    <scope>NUCLEOTIDE SEQUENCE [LARGE SCALE GENOMIC DNA]</scope>
    <source>
        <strain evidence="5 6">DSM 41896</strain>
    </source>
</reference>
<sequence length="295" mass="30983">MNGPVVVGVDGSPAALAAVDAAARAATLRGVELRVVHAFLWPAMHAPPASSVLGPPTAALHESVERIVVDAVERARGQATGLRVDHAVIVGEASMVLREQSRTAQLVVVGHRGSQRLAELLAGSTAVELSAHGHCPVMVVRGRPDPAGPVVVAVDGSPQGQPAIAFAFSEAALRGADLVALHAWSTWTDHREHALGRPVDLVEIVGEVDRLRQEEERELALALSAHRERYQGVTVRPRLVRGRTRPALIEASAHAQLMVVGARGHGGFTGLLLGSVSQAALHHAQCPVTVVRSDL</sequence>
<dbReference type="AlphaFoldDB" id="A0A1V6MHL7"/>
<comment type="similarity">
    <text evidence="1">Belongs to the universal stress protein A family.</text>
</comment>
<evidence type="ECO:0000259" key="4">
    <source>
        <dbReference type="Pfam" id="PF00582"/>
    </source>
</evidence>
<dbReference type="Proteomes" id="UP000184286">
    <property type="component" value="Unassembled WGS sequence"/>
</dbReference>
<keyword evidence="3" id="KW-0067">ATP-binding</keyword>
<proteinExistence type="inferred from homology"/>
<name>A0A1V6MHL7_9ACTN</name>
<protein>
    <submittedName>
        <fullName evidence="5">Universal stress protein UspA</fullName>
    </submittedName>
</protein>
<dbReference type="PANTHER" id="PTHR46268">
    <property type="entry name" value="STRESS RESPONSE PROTEIN NHAX"/>
    <property type="match status" value="1"/>
</dbReference>
<comment type="caution">
    <text evidence="5">The sequence shown here is derived from an EMBL/GenBank/DDBJ whole genome shotgun (WGS) entry which is preliminary data.</text>
</comment>
<evidence type="ECO:0000313" key="5">
    <source>
        <dbReference type="EMBL" id="OQD51961.1"/>
    </source>
</evidence>
<organism evidence="5 6">
    <name type="scientific">Streptomyces phaeoluteigriseus</name>
    <dbReference type="NCBI Taxonomy" id="114686"/>
    <lineage>
        <taxon>Bacteria</taxon>
        <taxon>Bacillati</taxon>
        <taxon>Actinomycetota</taxon>
        <taxon>Actinomycetes</taxon>
        <taxon>Kitasatosporales</taxon>
        <taxon>Streptomycetaceae</taxon>
        <taxon>Streptomyces</taxon>
        <taxon>Streptomyces aurantiacus group</taxon>
    </lineage>
</organism>
<reference evidence="6" key="1">
    <citation type="submission" date="2016-11" db="EMBL/GenBank/DDBJ databases">
        <authorList>
            <person name="Schniete J.K."/>
            <person name="Salih T."/>
            <person name="Algora Gallardo L."/>
            <person name="Martinez Fernandez S."/>
            <person name="Herron P.R."/>
        </authorList>
    </citation>
    <scope>NUCLEOTIDE SEQUENCE [LARGE SCALE GENOMIC DNA]</scope>
    <source>
        <strain evidence="6">DSM 41896</strain>
    </source>
</reference>
<evidence type="ECO:0000313" key="6">
    <source>
        <dbReference type="Proteomes" id="UP000184286"/>
    </source>
</evidence>
<dbReference type="Gene3D" id="3.40.50.620">
    <property type="entry name" value="HUPs"/>
    <property type="match status" value="2"/>
</dbReference>
<dbReference type="InterPro" id="IPR006016">
    <property type="entry name" value="UspA"/>
</dbReference>
<dbReference type="EMBL" id="MPOH02000025">
    <property type="protein sequence ID" value="OQD51961.1"/>
    <property type="molecule type" value="Genomic_DNA"/>
</dbReference>
<dbReference type="InterPro" id="IPR006015">
    <property type="entry name" value="Universal_stress_UspA"/>
</dbReference>
<evidence type="ECO:0000256" key="3">
    <source>
        <dbReference type="ARBA" id="ARBA00022840"/>
    </source>
</evidence>
<feature type="domain" description="UspA" evidence="4">
    <location>
        <begin position="149"/>
        <end position="292"/>
    </location>
</feature>
<dbReference type="InterPro" id="IPR014729">
    <property type="entry name" value="Rossmann-like_a/b/a_fold"/>
</dbReference>
<dbReference type="OrthoDB" id="3174546at2"/>
<dbReference type="RefSeq" id="WP_073500192.1">
    <property type="nucleotide sequence ID" value="NZ_MPOH02000025.1"/>
</dbReference>
<dbReference type="SUPFAM" id="SSF52402">
    <property type="entry name" value="Adenine nucleotide alpha hydrolases-like"/>
    <property type="match status" value="2"/>
</dbReference>
<gene>
    <name evidence="5" type="ORF">BM536_036955</name>
</gene>
<keyword evidence="2" id="KW-0547">Nucleotide-binding</keyword>